<evidence type="ECO:0000313" key="3">
    <source>
        <dbReference type="Proteomes" id="UP000007148"/>
    </source>
</evidence>
<dbReference type="Proteomes" id="UP000007148">
    <property type="component" value="Unassembled WGS sequence"/>
</dbReference>
<sequence>MEFITSLFVTVPSTPAQEEEQPHSPRTRHSFTAKKSYVDYIHVSLLASSFLLLASITFRRGPFDIPRLFAYPFPIVAHSRICCTPASVPPPLPPSSSLGVLTTTLPHSLRLYDACFHDPCATYNSQKERDSIQ</sequence>
<name>G4T5C5_SERID</name>
<keyword evidence="1" id="KW-1133">Transmembrane helix</keyword>
<evidence type="ECO:0000256" key="1">
    <source>
        <dbReference type="SAM" id="Phobius"/>
    </source>
</evidence>
<keyword evidence="1" id="KW-0812">Transmembrane</keyword>
<keyword evidence="1" id="KW-0472">Membrane</keyword>
<protein>
    <submittedName>
        <fullName evidence="2">Uncharacterized protein</fullName>
    </submittedName>
</protein>
<reference evidence="2 3" key="1">
    <citation type="journal article" date="2011" name="PLoS Pathog.">
        <title>Endophytic Life Strategies Decoded by Genome and Transcriptome Analyses of the Mutualistic Root Symbiont Piriformospora indica.</title>
        <authorList>
            <person name="Zuccaro A."/>
            <person name="Lahrmann U."/>
            <person name="Guldener U."/>
            <person name="Langen G."/>
            <person name="Pfiffi S."/>
            <person name="Biedenkopf D."/>
            <person name="Wong P."/>
            <person name="Samans B."/>
            <person name="Grimm C."/>
            <person name="Basiewicz M."/>
            <person name="Murat C."/>
            <person name="Martin F."/>
            <person name="Kogel K.H."/>
        </authorList>
    </citation>
    <scope>NUCLEOTIDE SEQUENCE [LARGE SCALE GENOMIC DNA]</scope>
    <source>
        <strain evidence="2 3">DSM 11827</strain>
    </source>
</reference>
<dbReference type="EMBL" id="CAFZ01000002">
    <property type="protein sequence ID" value="CCA66508.1"/>
    <property type="molecule type" value="Genomic_DNA"/>
</dbReference>
<dbReference type="HOGENOM" id="CLU_1907487_0_0_1"/>
<gene>
    <name evidence="2" type="ORF">PIIN_00192</name>
</gene>
<proteinExistence type="predicted"/>
<dbReference type="InParanoid" id="G4T5C5"/>
<feature type="transmembrane region" description="Helical" evidence="1">
    <location>
        <begin position="40"/>
        <end position="58"/>
    </location>
</feature>
<evidence type="ECO:0000313" key="2">
    <source>
        <dbReference type="EMBL" id="CCA66508.1"/>
    </source>
</evidence>
<organism evidence="2 3">
    <name type="scientific">Serendipita indica (strain DSM 11827)</name>
    <name type="common">Root endophyte fungus</name>
    <name type="synonym">Piriformospora indica</name>
    <dbReference type="NCBI Taxonomy" id="1109443"/>
    <lineage>
        <taxon>Eukaryota</taxon>
        <taxon>Fungi</taxon>
        <taxon>Dikarya</taxon>
        <taxon>Basidiomycota</taxon>
        <taxon>Agaricomycotina</taxon>
        <taxon>Agaricomycetes</taxon>
        <taxon>Sebacinales</taxon>
        <taxon>Serendipitaceae</taxon>
        <taxon>Serendipita</taxon>
    </lineage>
</organism>
<dbReference type="AlphaFoldDB" id="G4T5C5"/>
<keyword evidence="3" id="KW-1185">Reference proteome</keyword>
<comment type="caution">
    <text evidence="2">The sequence shown here is derived from an EMBL/GenBank/DDBJ whole genome shotgun (WGS) entry which is preliminary data.</text>
</comment>
<accession>G4T5C5</accession>